<dbReference type="AlphaFoldDB" id="A0AAE0WEC0"/>
<feature type="domain" description="Small acidic protein-like" evidence="2">
    <location>
        <begin position="315"/>
        <end position="389"/>
    </location>
</feature>
<dbReference type="EMBL" id="JAEAOA010001793">
    <property type="protein sequence ID" value="KAK3611084.1"/>
    <property type="molecule type" value="Genomic_DNA"/>
</dbReference>
<dbReference type="PANTHER" id="PTHR22426">
    <property type="entry name" value="ARGININE_SERINE-RICH COILED-COIL PROTEIN 2"/>
    <property type="match status" value="1"/>
</dbReference>
<proteinExistence type="predicted"/>
<organism evidence="3 4">
    <name type="scientific">Potamilus streckersoni</name>
    <dbReference type="NCBI Taxonomy" id="2493646"/>
    <lineage>
        <taxon>Eukaryota</taxon>
        <taxon>Metazoa</taxon>
        <taxon>Spiralia</taxon>
        <taxon>Lophotrochozoa</taxon>
        <taxon>Mollusca</taxon>
        <taxon>Bivalvia</taxon>
        <taxon>Autobranchia</taxon>
        <taxon>Heteroconchia</taxon>
        <taxon>Palaeoheterodonta</taxon>
        <taxon>Unionida</taxon>
        <taxon>Unionoidea</taxon>
        <taxon>Unionidae</taxon>
        <taxon>Ambleminae</taxon>
        <taxon>Lampsilini</taxon>
        <taxon>Potamilus</taxon>
    </lineage>
</organism>
<keyword evidence="4" id="KW-1185">Reference proteome</keyword>
<reference evidence="3" key="3">
    <citation type="submission" date="2023-05" db="EMBL/GenBank/DDBJ databases">
        <authorList>
            <person name="Smith C.H."/>
        </authorList>
    </citation>
    <scope>NUCLEOTIDE SEQUENCE</scope>
    <source>
        <strain evidence="3">CHS0354</strain>
        <tissue evidence="3">Mantle</tissue>
    </source>
</reference>
<evidence type="ECO:0000313" key="3">
    <source>
        <dbReference type="EMBL" id="KAK3611084.1"/>
    </source>
</evidence>
<dbReference type="Pfam" id="PF15477">
    <property type="entry name" value="SMAP"/>
    <property type="match status" value="1"/>
</dbReference>
<reference evidence="3" key="2">
    <citation type="journal article" date="2021" name="Genome Biol. Evol.">
        <title>Developing a high-quality reference genome for a parasitic bivalve with doubly uniparental inheritance (Bivalvia: Unionida).</title>
        <authorList>
            <person name="Smith C.H."/>
        </authorList>
    </citation>
    <scope>NUCLEOTIDE SEQUENCE</scope>
    <source>
        <strain evidence="3">CHS0354</strain>
        <tissue evidence="3">Mantle</tissue>
    </source>
</reference>
<reference evidence="3" key="1">
    <citation type="journal article" date="2021" name="Genome Biol. Evol.">
        <title>A High-Quality Reference Genome for a Parasitic Bivalve with Doubly Uniparental Inheritance (Bivalvia: Unionida).</title>
        <authorList>
            <person name="Smith C.H."/>
        </authorList>
    </citation>
    <scope>NUCLEOTIDE SEQUENCE</scope>
    <source>
        <strain evidence="3">CHS0354</strain>
    </source>
</reference>
<feature type="region of interest" description="Disordered" evidence="1">
    <location>
        <begin position="338"/>
        <end position="363"/>
    </location>
</feature>
<feature type="compositionally biased region" description="Low complexity" evidence="1">
    <location>
        <begin position="245"/>
        <end position="255"/>
    </location>
</feature>
<gene>
    <name evidence="3" type="ORF">CHS0354_030040</name>
</gene>
<feature type="region of interest" description="Disordered" evidence="1">
    <location>
        <begin position="43"/>
        <end position="73"/>
    </location>
</feature>
<dbReference type="Proteomes" id="UP001195483">
    <property type="component" value="Unassembled WGS sequence"/>
</dbReference>
<comment type="caution">
    <text evidence="3">The sequence shown here is derived from an EMBL/GenBank/DDBJ whole genome shotgun (WGS) entry which is preliminary data.</text>
</comment>
<dbReference type="PANTHER" id="PTHR22426:SF1">
    <property type="entry name" value="LYSINE-RICH NUCLEOLAR PROTEIN 1"/>
    <property type="match status" value="1"/>
</dbReference>
<feature type="compositionally biased region" description="Polar residues" evidence="1">
    <location>
        <begin position="311"/>
        <end position="320"/>
    </location>
</feature>
<evidence type="ECO:0000259" key="2">
    <source>
        <dbReference type="Pfam" id="PF15477"/>
    </source>
</evidence>
<sequence>MGDCTQNSLNDVEGSMESKVWKKKKYKCFMKEDSVSSLPVDDVCNKHKKKKHAKDRQTETENHGIYMNLEPDSENMSIRKTLKKKKKRNKFKLEDGQIDQRLVTASSAKMMEQDIDHVSSQNHGAKKKKRKRQMNLDDNRNISIDFTSDKAIMAASDEIVTKKKKKKKKHSENNCTEASLIMETNILEPMSAHTENLSKKEKKKKKKEKNFDKKNEMAKEVNEENIQKKFSSPEKKKKRKRNSNDDVSSSDSTRNGGYSDMTTVPKKKGRIGSVEGGQESNAKDPRHHTQKMDEKNTEDCHKSGRKEKANESNQWVTASLGTEERDKKFLRLLGGFKKGTESSSTSFKPDAKGGSLAMNREQENLYRKEMETVYEKAMSMSLQRGVGLGYEPPPDVGKKIFIDKNKSKSIKFDD</sequence>
<feature type="compositionally biased region" description="Basic and acidic residues" evidence="1">
    <location>
        <begin position="209"/>
        <end position="234"/>
    </location>
</feature>
<protein>
    <recommendedName>
        <fullName evidence="2">Small acidic protein-like domain-containing protein</fullName>
    </recommendedName>
</protein>
<name>A0AAE0WEC0_9BIVA</name>
<feature type="compositionally biased region" description="Basic residues" evidence="1">
    <location>
        <begin position="124"/>
        <end position="133"/>
    </location>
</feature>
<feature type="region of interest" description="Disordered" evidence="1">
    <location>
        <begin position="111"/>
        <end position="320"/>
    </location>
</feature>
<feature type="compositionally biased region" description="Basic and acidic residues" evidence="1">
    <location>
        <begin position="290"/>
        <end position="310"/>
    </location>
</feature>
<evidence type="ECO:0000256" key="1">
    <source>
        <dbReference type="SAM" id="MobiDB-lite"/>
    </source>
</evidence>
<dbReference type="InterPro" id="IPR028124">
    <property type="entry name" value="SMAP_dom"/>
</dbReference>
<evidence type="ECO:0000313" key="4">
    <source>
        <dbReference type="Proteomes" id="UP001195483"/>
    </source>
</evidence>
<accession>A0AAE0WEC0</accession>